<dbReference type="AlphaFoldDB" id="A0A479ZS65"/>
<dbReference type="EMBL" id="BJCE01000008">
    <property type="protein sequence ID" value="GCL35345.1"/>
    <property type="molecule type" value="Genomic_DNA"/>
</dbReference>
<organism evidence="1 2">
    <name type="scientific">Sphaerospermopsis reniformis</name>
    <dbReference type="NCBI Taxonomy" id="531300"/>
    <lineage>
        <taxon>Bacteria</taxon>
        <taxon>Bacillati</taxon>
        <taxon>Cyanobacteriota</taxon>
        <taxon>Cyanophyceae</taxon>
        <taxon>Nostocales</taxon>
        <taxon>Aphanizomenonaceae</taxon>
        <taxon>Sphaerospermopsis</taxon>
    </lineage>
</organism>
<reference evidence="2" key="1">
    <citation type="submission" date="2019-02" db="EMBL/GenBank/DDBJ databases">
        <title>Draft genome sequence of Sphaerospermopsis reniformis NIES-1949.</title>
        <authorList>
            <person name="Yamaguchi H."/>
            <person name="Suzuki S."/>
            <person name="Kawachi M."/>
        </authorList>
    </citation>
    <scope>NUCLEOTIDE SEQUENCE [LARGE SCALE GENOMIC DNA]</scope>
    <source>
        <strain evidence="2">NIES-1949</strain>
    </source>
</reference>
<proteinExistence type="predicted"/>
<gene>
    <name evidence="1" type="ORF">SR1949_04380</name>
</gene>
<accession>A0A479ZS65</accession>
<comment type="caution">
    <text evidence="1">The sequence shown here is derived from an EMBL/GenBank/DDBJ whole genome shotgun (WGS) entry which is preliminary data.</text>
</comment>
<keyword evidence="2" id="KW-1185">Reference proteome</keyword>
<protein>
    <submittedName>
        <fullName evidence="1">Uncharacterized protein</fullName>
    </submittedName>
</protein>
<evidence type="ECO:0000313" key="2">
    <source>
        <dbReference type="Proteomes" id="UP000300142"/>
    </source>
</evidence>
<sequence length="76" mass="9264">MRFLSESGYPGFEDLQDFYLDVLMMIERFFLSESGYPGFEDLQDFYLDVLMMIERFFCQNQDIQDLRIFRIFIGIF</sequence>
<dbReference type="Proteomes" id="UP000300142">
    <property type="component" value="Unassembled WGS sequence"/>
</dbReference>
<evidence type="ECO:0000313" key="1">
    <source>
        <dbReference type="EMBL" id="GCL35345.1"/>
    </source>
</evidence>
<name>A0A479ZS65_9CYAN</name>